<proteinExistence type="predicted"/>
<sequence>MPEHPVAVLMKILNLKQPTVYCRVKVSDINEELISVRKAVRDFLRRKRRRKARDGPVEVPLGEVGHDDGYEDYGKGNKYEGVFAGDEKYYASYMTNAAMKVILKKEKMV</sequence>
<dbReference type="InParanoid" id="B9SV27"/>
<accession>B9SV27</accession>
<dbReference type="Proteomes" id="UP000008311">
    <property type="component" value="Unassembled WGS sequence"/>
</dbReference>
<dbReference type="EMBL" id="EQ974159">
    <property type="protein sequence ID" value="EEF32547.1"/>
    <property type="molecule type" value="Genomic_DNA"/>
</dbReference>
<evidence type="ECO:0000313" key="2">
    <source>
        <dbReference type="Proteomes" id="UP000008311"/>
    </source>
</evidence>
<evidence type="ECO:0000313" key="1">
    <source>
        <dbReference type="EMBL" id="EEF32547.1"/>
    </source>
</evidence>
<keyword evidence="2" id="KW-1185">Reference proteome</keyword>
<organism evidence="1 2">
    <name type="scientific">Ricinus communis</name>
    <name type="common">Castor bean</name>
    <dbReference type="NCBI Taxonomy" id="3988"/>
    <lineage>
        <taxon>Eukaryota</taxon>
        <taxon>Viridiplantae</taxon>
        <taxon>Streptophyta</taxon>
        <taxon>Embryophyta</taxon>
        <taxon>Tracheophyta</taxon>
        <taxon>Spermatophyta</taxon>
        <taxon>Magnoliopsida</taxon>
        <taxon>eudicotyledons</taxon>
        <taxon>Gunneridae</taxon>
        <taxon>Pentapetalae</taxon>
        <taxon>rosids</taxon>
        <taxon>fabids</taxon>
        <taxon>Malpighiales</taxon>
        <taxon>Euphorbiaceae</taxon>
        <taxon>Acalyphoideae</taxon>
        <taxon>Acalypheae</taxon>
        <taxon>Ricinus</taxon>
    </lineage>
</organism>
<reference evidence="2" key="1">
    <citation type="journal article" date="2010" name="Nat. Biotechnol.">
        <title>Draft genome sequence of the oilseed species Ricinus communis.</title>
        <authorList>
            <person name="Chan A.P."/>
            <person name="Crabtree J."/>
            <person name="Zhao Q."/>
            <person name="Lorenzi H."/>
            <person name="Orvis J."/>
            <person name="Puiu D."/>
            <person name="Melake-Berhan A."/>
            <person name="Jones K.M."/>
            <person name="Redman J."/>
            <person name="Chen G."/>
            <person name="Cahoon E.B."/>
            <person name="Gedil M."/>
            <person name="Stanke M."/>
            <person name="Haas B.J."/>
            <person name="Wortman J.R."/>
            <person name="Fraser-Liggett C.M."/>
            <person name="Ravel J."/>
            <person name="Rabinowicz P.D."/>
        </authorList>
    </citation>
    <scope>NUCLEOTIDE SEQUENCE [LARGE SCALE GENOMIC DNA]</scope>
    <source>
        <strain evidence="2">cv. Hale</strain>
    </source>
</reference>
<name>B9SV27_RICCO</name>
<dbReference type="AlphaFoldDB" id="B9SV27"/>
<protein>
    <submittedName>
        <fullName evidence="1">Uncharacterized protein</fullName>
    </submittedName>
</protein>
<gene>
    <name evidence="1" type="ORF">RCOM_0259970</name>
</gene>